<dbReference type="Proteomes" id="UP001197795">
    <property type="component" value="Unassembled WGS sequence"/>
</dbReference>
<dbReference type="RefSeq" id="WP_117465157.1">
    <property type="nucleotide sequence ID" value="NZ_JAJEPV010000001.1"/>
</dbReference>
<dbReference type="AlphaFoldDB" id="A0AAE3D6V3"/>
<sequence>MGEVLELNTVDNIINSIYIIRGQQVMLDSDLAKIYGYEVKRLNEQVKRNIKRFPEDFMFQLTREEIDFVKSQFATSRITSLFEGQEGGRRKLPYVFTEQGIYMLATVLKGELAEQQSIFIMRAFKEMRHYIRQNRQFVTQSEMNLVTAKVSELSVQMAGVVDRQKQTEKSMEEIRKSIDVMNENFITEKDFKNFVIYKGQKFEADAAYIDIYQQAAKSIYVVDDYMNTKTLQLLSQKQSGVEVILFTENGHGKKGFLTSAVVNDFINQYPTLRIKPNPDCHDRWIVLDYELPTEAVYHCGASSKDAGKKLCAINKVDSVQMIHPVIDRLLLLPDKQI</sequence>
<dbReference type="Pfam" id="PF10543">
    <property type="entry name" value="ORF6N"/>
    <property type="match status" value="1"/>
</dbReference>
<evidence type="ECO:0000313" key="3">
    <source>
        <dbReference type="Proteomes" id="UP001197795"/>
    </source>
</evidence>
<dbReference type="EMBL" id="JAJEPV010000001">
    <property type="protein sequence ID" value="MCC2118005.1"/>
    <property type="molecule type" value="Genomic_DNA"/>
</dbReference>
<evidence type="ECO:0000259" key="1">
    <source>
        <dbReference type="Pfam" id="PF10543"/>
    </source>
</evidence>
<protein>
    <submittedName>
        <fullName evidence="2">ORF6N domain-containing protein</fullName>
    </submittedName>
</protein>
<keyword evidence="3" id="KW-1185">Reference proteome</keyword>
<proteinExistence type="predicted"/>
<comment type="caution">
    <text evidence="2">The sequence shown here is derived from an EMBL/GenBank/DDBJ whole genome shotgun (WGS) entry which is preliminary data.</text>
</comment>
<organism evidence="2 3">
    <name type="scientific">Waltera acetigignens</name>
    <dbReference type="NCBI Taxonomy" id="2981769"/>
    <lineage>
        <taxon>Bacteria</taxon>
        <taxon>Bacillati</taxon>
        <taxon>Bacillota</taxon>
        <taxon>Clostridia</taxon>
        <taxon>Lachnospirales</taxon>
        <taxon>Lachnospiraceae</taxon>
        <taxon>Waltera</taxon>
    </lineage>
</organism>
<dbReference type="InterPro" id="IPR018873">
    <property type="entry name" value="KilA-N_DNA-bd_domain"/>
</dbReference>
<accession>A0AAE3D6V3</accession>
<feature type="domain" description="KilA-N DNA-binding" evidence="1">
    <location>
        <begin position="15"/>
        <end position="107"/>
    </location>
</feature>
<reference evidence="2 3" key="1">
    <citation type="submission" date="2021-10" db="EMBL/GenBank/DDBJ databases">
        <title>Anaerobic single-cell dispensing facilitates the cultivation of human gut bacteria.</title>
        <authorList>
            <person name="Afrizal A."/>
        </authorList>
    </citation>
    <scope>NUCLEOTIDE SEQUENCE [LARGE SCALE GENOMIC DNA]</scope>
    <source>
        <strain evidence="2 3">CLA-AA-H273</strain>
    </source>
</reference>
<name>A0AAE3D6V3_9FIRM</name>
<gene>
    <name evidence="2" type="ORF">LKD75_00115</name>
</gene>
<evidence type="ECO:0000313" key="2">
    <source>
        <dbReference type="EMBL" id="MCC2118005.1"/>
    </source>
</evidence>